<organism evidence="4 5">
    <name type="scientific">Collybiopsis confluens</name>
    <dbReference type="NCBI Taxonomy" id="2823264"/>
    <lineage>
        <taxon>Eukaryota</taxon>
        <taxon>Fungi</taxon>
        <taxon>Dikarya</taxon>
        <taxon>Basidiomycota</taxon>
        <taxon>Agaricomycotina</taxon>
        <taxon>Agaricomycetes</taxon>
        <taxon>Agaricomycetidae</taxon>
        <taxon>Agaricales</taxon>
        <taxon>Marasmiineae</taxon>
        <taxon>Omphalotaceae</taxon>
        <taxon>Collybiopsis</taxon>
    </lineage>
</organism>
<dbReference type="EMBL" id="JAACJN010000063">
    <property type="protein sequence ID" value="KAF5380662.1"/>
    <property type="molecule type" value="Genomic_DNA"/>
</dbReference>
<dbReference type="Proteomes" id="UP000518752">
    <property type="component" value="Unassembled WGS sequence"/>
</dbReference>
<gene>
    <name evidence="4" type="ORF">D9757_007048</name>
</gene>
<reference evidence="4 5" key="1">
    <citation type="journal article" date="2020" name="ISME J.">
        <title>Uncovering the hidden diversity of litter-decomposition mechanisms in mushroom-forming fungi.</title>
        <authorList>
            <person name="Floudas D."/>
            <person name="Bentzer J."/>
            <person name="Ahren D."/>
            <person name="Johansson T."/>
            <person name="Persson P."/>
            <person name="Tunlid A."/>
        </authorList>
    </citation>
    <scope>NUCLEOTIDE SEQUENCE [LARGE SCALE GENOMIC DNA]</scope>
    <source>
        <strain evidence="4 5">CBS 406.79</strain>
    </source>
</reference>
<dbReference type="InterPro" id="IPR045151">
    <property type="entry name" value="DCAF8"/>
</dbReference>
<dbReference type="AlphaFoldDB" id="A0A8H5M4Q6"/>
<dbReference type="InterPro" id="IPR001680">
    <property type="entry name" value="WD40_rpt"/>
</dbReference>
<sequence>MFFADIIHVTALHSHRTQRILRMHERQRKSRLVQIGELGLPTSRVRPFTSFDQGFLYSTKLNAHSSCINALVLSKASARFLASGGDDLRIQLWDFHQEDVVAPCHTFVGPRVSGILAPRSGRWLECGDRIIYFAWNSPVQTTTSSREFQQLFPSCSTDGWARGGTDDIVHKYDVSRLESGSLAPSEQLPNAMFREDDTIRDLSGHAYRDELFISASESGRIVQHDTRVNHAANRTARASDTIQLLAEVTSAKFHPSAEHLFVSSDSKSNVCLRDVRMAFGPSLARTNNGIVRTFHTAISKRSTKSLSIPEPSSVSFNSDGKYSIRDLWTY</sequence>
<evidence type="ECO:0000256" key="2">
    <source>
        <dbReference type="ARBA" id="ARBA00022737"/>
    </source>
</evidence>
<evidence type="ECO:0000313" key="5">
    <source>
        <dbReference type="Proteomes" id="UP000518752"/>
    </source>
</evidence>
<keyword evidence="1 3" id="KW-0853">WD repeat</keyword>
<proteinExistence type="predicted"/>
<keyword evidence="2" id="KW-0677">Repeat</keyword>
<evidence type="ECO:0000256" key="3">
    <source>
        <dbReference type="PROSITE-ProRule" id="PRU00221"/>
    </source>
</evidence>
<dbReference type="PROSITE" id="PS50294">
    <property type="entry name" value="WD_REPEATS_REGION"/>
    <property type="match status" value="1"/>
</dbReference>
<dbReference type="GO" id="GO:0045717">
    <property type="term" value="P:negative regulation of fatty acid biosynthetic process"/>
    <property type="evidence" value="ECO:0007669"/>
    <property type="project" value="TreeGrafter"/>
</dbReference>
<feature type="repeat" description="WD" evidence="3">
    <location>
        <begin position="61"/>
        <end position="103"/>
    </location>
</feature>
<dbReference type="OrthoDB" id="4869960at2759"/>
<accession>A0A8H5M4Q6</accession>
<dbReference type="SMART" id="SM00320">
    <property type="entry name" value="WD40"/>
    <property type="match status" value="3"/>
</dbReference>
<dbReference type="GO" id="GO:0005737">
    <property type="term" value="C:cytoplasm"/>
    <property type="evidence" value="ECO:0007669"/>
    <property type="project" value="TreeGrafter"/>
</dbReference>
<dbReference type="PANTHER" id="PTHR15574:SF43">
    <property type="entry name" value="DDB1- AND CUL4-ASSOCIATED FACTOR 5"/>
    <property type="match status" value="1"/>
</dbReference>
<comment type="caution">
    <text evidence="4">The sequence shown here is derived from an EMBL/GenBank/DDBJ whole genome shotgun (WGS) entry which is preliminary data.</text>
</comment>
<evidence type="ECO:0000313" key="4">
    <source>
        <dbReference type="EMBL" id="KAF5380662.1"/>
    </source>
</evidence>
<dbReference type="InterPro" id="IPR036322">
    <property type="entry name" value="WD40_repeat_dom_sf"/>
</dbReference>
<dbReference type="InterPro" id="IPR015943">
    <property type="entry name" value="WD40/YVTN_repeat-like_dom_sf"/>
</dbReference>
<name>A0A8H5M4Q6_9AGAR</name>
<dbReference type="PROSITE" id="PS50082">
    <property type="entry name" value="WD_REPEATS_2"/>
    <property type="match status" value="1"/>
</dbReference>
<dbReference type="PANTHER" id="PTHR15574">
    <property type="entry name" value="WD REPEAT DOMAIN-CONTAINING FAMILY"/>
    <property type="match status" value="1"/>
</dbReference>
<dbReference type="Pfam" id="PF00400">
    <property type="entry name" value="WD40"/>
    <property type="match status" value="1"/>
</dbReference>
<dbReference type="SUPFAM" id="SSF50978">
    <property type="entry name" value="WD40 repeat-like"/>
    <property type="match status" value="1"/>
</dbReference>
<dbReference type="GO" id="GO:0080008">
    <property type="term" value="C:Cul4-RING E3 ubiquitin ligase complex"/>
    <property type="evidence" value="ECO:0007669"/>
    <property type="project" value="TreeGrafter"/>
</dbReference>
<evidence type="ECO:0000256" key="1">
    <source>
        <dbReference type="ARBA" id="ARBA00022574"/>
    </source>
</evidence>
<dbReference type="Gene3D" id="2.130.10.10">
    <property type="entry name" value="YVTN repeat-like/Quinoprotein amine dehydrogenase"/>
    <property type="match status" value="2"/>
</dbReference>
<keyword evidence="5" id="KW-1185">Reference proteome</keyword>
<protein>
    <submittedName>
        <fullName evidence="4">Uncharacterized protein</fullName>
    </submittedName>
</protein>